<feature type="transmembrane region" description="Helical" evidence="6">
    <location>
        <begin position="82"/>
        <end position="108"/>
    </location>
</feature>
<evidence type="ECO:0000256" key="5">
    <source>
        <dbReference type="ARBA" id="ARBA00023136"/>
    </source>
</evidence>
<dbReference type="Proteomes" id="UP001549047">
    <property type="component" value="Unassembled WGS sequence"/>
</dbReference>
<evidence type="ECO:0000256" key="3">
    <source>
        <dbReference type="ARBA" id="ARBA00022692"/>
    </source>
</evidence>
<organism evidence="7 8">
    <name type="scientific">Rhizobium aquaticum</name>
    <dbReference type="NCBI Taxonomy" id="1549636"/>
    <lineage>
        <taxon>Bacteria</taxon>
        <taxon>Pseudomonadati</taxon>
        <taxon>Pseudomonadota</taxon>
        <taxon>Alphaproteobacteria</taxon>
        <taxon>Hyphomicrobiales</taxon>
        <taxon>Rhizobiaceae</taxon>
        <taxon>Rhizobium/Agrobacterium group</taxon>
        <taxon>Rhizobium</taxon>
    </lineage>
</organism>
<evidence type="ECO:0000256" key="6">
    <source>
        <dbReference type="SAM" id="Phobius"/>
    </source>
</evidence>
<keyword evidence="5 6" id="KW-0472">Membrane</keyword>
<feature type="transmembrane region" description="Helical" evidence="6">
    <location>
        <begin position="248"/>
        <end position="266"/>
    </location>
</feature>
<feature type="transmembrane region" description="Helical" evidence="6">
    <location>
        <begin position="152"/>
        <end position="178"/>
    </location>
</feature>
<feature type="transmembrane region" description="Helical" evidence="6">
    <location>
        <begin position="373"/>
        <end position="393"/>
    </location>
</feature>
<dbReference type="PANTHER" id="PTHR30250">
    <property type="entry name" value="PST FAMILY PREDICTED COLANIC ACID TRANSPORTER"/>
    <property type="match status" value="1"/>
</dbReference>
<gene>
    <name evidence="7" type="ORF">ABID16_003282</name>
</gene>
<name>A0ABV2J2F2_9HYPH</name>
<feature type="transmembrane region" description="Helical" evidence="6">
    <location>
        <begin position="225"/>
        <end position="242"/>
    </location>
</feature>
<evidence type="ECO:0000256" key="4">
    <source>
        <dbReference type="ARBA" id="ARBA00022989"/>
    </source>
</evidence>
<keyword evidence="2" id="KW-1003">Cell membrane</keyword>
<evidence type="ECO:0000256" key="1">
    <source>
        <dbReference type="ARBA" id="ARBA00004651"/>
    </source>
</evidence>
<feature type="transmembrane region" description="Helical" evidence="6">
    <location>
        <begin position="41"/>
        <end position="61"/>
    </location>
</feature>
<feature type="transmembrane region" description="Helical" evidence="6">
    <location>
        <begin position="120"/>
        <end position="140"/>
    </location>
</feature>
<sequence>MSIARRIATGSVANLAGVGISALLQLLTVPVLASAWGPERFGLWMMLTTIPTYFALTDLGFAQAATTDMTIKAARQEHESVLATFQSVGLLFVASSATVFALSTLLLMPGILSDAQSEYWMIQNAGIIVLLTGYSALALVSQVTLAGFRATGNYAVGTLVYDSLVLVEGLAALLIAFLGGDFRAVAITFIVMRLFGLAIHYSYLRVRVPWLYLGFGHANFEELKRLLAPALAAMMIPVALAINLQGVVLLVGIVLSPASVALLAPVRTASRVIIQVIGVVNRATMPELGRAFGANAEVAISKLLKLNLLMVLVMLVPGGIAFAVFGAQFVTWWSGGHIVPPKSFVEIMALSMVIHGCWYFGSNVLLATNSHTALAKYILGSSIVSLILLVVFAQRFGLVGSAIALALSELINVIAVFQVILRRRNIKIA</sequence>
<comment type="caution">
    <text evidence="7">The sequence shown here is derived from an EMBL/GenBank/DDBJ whole genome shotgun (WGS) entry which is preliminary data.</text>
</comment>
<feature type="transmembrane region" description="Helical" evidence="6">
    <location>
        <begin position="399"/>
        <end position="421"/>
    </location>
</feature>
<feature type="transmembrane region" description="Helical" evidence="6">
    <location>
        <begin position="343"/>
        <end position="361"/>
    </location>
</feature>
<reference evidence="7 8" key="1">
    <citation type="submission" date="2024-06" db="EMBL/GenBank/DDBJ databases">
        <title>Genomic Encyclopedia of Type Strains, Phase IV (KMG-IV): sequencing the most valuable type-strain genomes for metagenomic binning, comparative biology and taxonomic classification.</title>
        <authorList>
            <person name="Goeker M."/>
        </authorList>
    </citation>
    <scope>NUCLEOTIDE SEQUENCE [LARGE SCALE GENOMIC DNA]</scope>
    <source>
        <strain evidence="7 8">DSM 29780</strain>
    </source>
</reference>
<keyword evidence="8" id="KW-1185">Reference proteome</keyword>
<feature type="transmembrane region" description="Helical" evidence="6">
    <location>
        <begin position="308"/>
        <end position="331"/>
    </location>
</feature>
<evidence type="ECO:0000313" key="7">
    <source>
        <dbReference type="EMBL" id="MET3614939.1"/>
    </source>
</evidence>
<keyword evidence="4 6" id="KW-1133">Transmembrane helix</keyword>
<keyword evidence="3 6" id="KW-0812">Transmembrane</keyword>
<dbReference type="EMBL" id="JBEPMB010000005">
    <property type="protein sequence ID" value="MET3614939.1"/>
    <property type="molecule type" value="Genomic_DNA"/>
</dbReference>
<feature type="transmembrane region" description="Helical" evidence="6">
    <location>
        <begin position="184"/>
        <end position="204"/>
    </location>
</feature>
<dbReference type="RefSeq" id="WP_354557426.1">
    <property type="nucleotide sequence ID" value="NZ_JBEPMB010000005.1"/>
</dbReference>
<dbReference type="InterPro" id="IPR050833">
    <property type="entry name" value="Poly_Biosynth_Transport"/>
</dbReference>
<feature type="transmembrane region" description="Helical" evidence="6">
    <location>
        <begin position="12"/>
        <end position="35"/>
    </location>
</feature>
<comment type="subcellular location">
    <subcellularLocation>
        <location evidence="1">Cell membrane</location>
        <topology evidence="1">Multi-pass membrane protein</topology>
    </subcellularLocation>
</comment>
<protein>
    <submittedName>
        <fullName evidence="7">O-antigen/teichoic acid export membrane protein</fullName>
    </submittedName>
</protein>
<evidence type="ECO:0000256" key="2">
    <source>
        <dbReference type="ARBA" id="ARBA00022475"/>
    </source>
</evidence>
<evidence type="ECO:0000313" key="8">
    <source>
        <dbReference type="Proteomes" id="UP001549047"/>
    </source>
</evidence>
<accession>A0ABV2J2F2</accession>
<dbReference type="PANTHER" id="PTHR30250:SF26">
    <property type="entry name" value="PSMA PROTEIN"/>
    <property type="match status" value="1"/>
</dbReference>
<proteinExistence type="predicted"/>